<organism evidence="1 2">
    <name type="scientific">Portunus trituberculatus</name>
    <name type="common">Swimming crab</name>
    <name type="synonym">Neptunus trituberculatus</name>
    <dbReference type="NCBI Taxonomy" id="210409"/>
    <lineage>
        <taxon>Eukaryota</taxon>
        <taxon>Metazoa</taxon>
        <taxon>Ecdysozoa</taxon>
        <taxon>Arthropoda</taxon>
        <taxon>Crustacea</taxon>
        <taxon>Multicrustacea</taxon>
        <taxon>Malacostraca</taxon>
        <taxon>Eumalacostraca</taxon>
        <taxon>Eucarida</taxon>
        <taxon>Decapoda</taxon>
        <taxon>Pleocyemata</taxon>
        <taxon>Brachyura</taxon>
        <taxon>Eubrachyura</taxon>
        <taxon>Portunoidea</taxon>
        <taxon>Portunidae</taxon>
        <taxon>Portuninae</taxon>
        <taxon>Portunus</taxon>
    </lineage>
</organism>
<gene>
    <name evidence="1" type="ORF">E2C01_074278</name>
</gene>
<protein>
    <submittedName>
        <fullName evidence="1">Uncharacterized protein</fullName>
    </submittedName>
</protein>
<evidence type="ECO:0000313" key="2">
    <source>
        <dbReference type="Proteomes" id="UP000324222"/>
    </source>
</evidence>
<accession>A0A5B7IGN4</accession>
<name>A0A5B7IGN4_PORTR</name>
<keyword evidence="2" id="KW-1185">Reference proteome</keyword>
<dbReference type="Proteomes" id="UP000324222">
    <property type="component" value="Unassembled WGS sequence"/>
</dbReference>
<evidence type="ECO:0000313" key="1">
    <source>
        <dbReference type="EMBL" id="MPC79734.1"/>
    </source>
</evidence>
<dbReference type="AlphaFoldDB" id="A0A5B7IGN4"/>
<reference evidence="1 2" key="1">
    <citation type="submission" date="2019-05" db="EMBL/GenBank/DDBJ databases">
        <title>Another draft genome of Portunus trituberculatus and its Hox gene families provides insights of decapod evolution.</title>
        <authorList>
            <person name="Jeong J.-H."/>
            <person name="Song I."/>
            <person name="Kim S."/>
            <person name="Choi T."/>
            <person name="Kim D."/>
            <person name="Ryu S."/>
            <person name="Kim W."/>
        </authorList>
    </citation>
    <scope>NUCLEOTIDE SEQUENCE [LARGE SCALE GENOMIC DNA]</scope>
    <source>
        <tissue evidence="1">Muscle</tissue>
    </source>
</reference>
<comment type="caution">
    <text evidence="1">The sequence shown here is derived from an EMBL/GenBank/DDBJ whole genome shotgun (WGS) entry which is preliminary data.</text>
</comment>
<proteinExistence type="predicted"/>
<sequence>MALSLSSRALEAAGYWGSGKGGCGGGSGGGGGGGGNGDGRVGVADAAQRSEAADVLLCSAAPIVTTPETSVLTGAARQYNARNFVSFQYLLMSDTLITQRRLQLFVTSHLSLHMDFSAPLES</sequence>
<dbReference type="EMBL" id="VSRR010051956">
    <property type="protein sequence ID" value="MPC79734.1"/>
    <property type="molecule type" value="Genomic_DNA"/>
</dbReference>